<dbReference type="SMART" id="SM00939">
    <property type="entry name" value="PepX_C"/>
    <property type="match status" value="1"/>
</dbReference>
<gene>
    <name evidence="3" type="ORF">FSARC_10812</name>
</gene>
<dbReference type="Pfam" id="PF01965">
    <property type="entry name" value="DJ-1_PfpI"/>
    <property type="match status" value="1"/>
</dbReference>
<sequence>MATQLDLAKPNRRIHVGVILMNSETEILDVAPVDFIYGLSQNFWKSNLVGMVPANFESQVLDLEFHWVSKTGAASPSRLTSGISLVNTDSFETCPPLDIVLIGAHPVTYTPDETELAFVRKAWEDCSAFLTVCGGVQVPLLAGILKDKTATGPLPVLDTFRQQAPETNWVGKRWVRDGKLWTSGALLNGMDMMHNFVKHYWGGGDESLVGFLSKLGGWPDRDIDYKDLSAGGEGDSVLEPPPTAWHWCAPNPDSAGYLERPERGIAAVYCEFFSHSTQLKTARGLCEINFISNTIPSMSMQRGIFGALFDALITRLLGLPPETCTYTTTSVRIPVADSSGDFELAADLYQPVLPKDTKPAGTILVRCPYGRGLMFAFNNARPFASRGYQLLFVSCRGTFGSGGSFEPWTHEETDGHAVVAWMREQSWYTGSFATLGSSYLGFTQWALLRNPPDDMVAAIILVAPHNLGEQIWDTGAFPLDWVTWTDVIAHQEETGFFATLRKINTPKRLKPVLDSFPLEPAIAAHFKETSPWLQPVLSHPDPTDPFYEPSKYEQALDEADLPILLVGGWYDVFLRQTIEQYTRLNNRNCNVALTLGPWRHRDVGIDGLTLNQTLEWLDVHLAGRGRDERKAPVHYYMTGAQEWNDAPKWPPTTTPHVLYLHTNKVLSRKMPDDVDASSTFTLDPRNPTPAIGGNMLTIGGSADDTILAARSDVLTFTTEPVESDTDIVGKIVVELSHSSNSPNAHLFVRISEVDATGRSKNITETYRKLDGKRRDEQVTLTLNDCAHRITKGHRIRLLIAGASHPQYAMDASTSTSHTIYHNSKGSSKVRLPILT</sequence>
<dbReference type="InterPro" id="IPR005674">
    <property type="entry name" value="CocE/Ser_esterase"/>
</dbReference>
<dbReference type="Proteomes" id="UP000622797">
    <property type="component" value="Unassembled WGS sequence"/>
</dbReference>
<dbReference type="InterPro" id="IPR000383">
    <property type="entry name" value="Xaa-Pro-like_dom"/>
</dbReference>
<dbReference type="GO" id="GO:0008239">
    <property type="term" value="F:dipeptidyl-peptidase activity"/>
    <property type="evidence" value="ECO:0007669"/>
    <property type="project" value="InterPro"/>
</dbReference>
<dbReference type="Gene3D" id="1.10.3020.10">
    <property type="entry name" value="alpha-amino acid ester hydrolase ( Helical cap domain)"/>
    <property type="match status" value="1"/>
</dbReference>
<dbReference type="OrthoDB" id="416441at2759"/>
<reference evidence="3" key="2">
    <citation type="submission" date="2020-05" db="EMBL/GenBank/DDBJ databases">
        <authorList>
            <person name="Kim H.-S."/>
            <person name="Proctor R.H."/>
            <person name="Brown D.W."/>
        </authorList>
    </citation>
    <scope>NUCLEOTIDE SEQUENCE</scope>
    <source>
        <strain evidence="3">NRRL 20472</strain>
    </source>
</reference>
<comment type="caution">
    <text evidence="3">The sequence shown here is derived from an EMBL/GenBank/DDBJ whole genome shotgun (WGS) entry which is preliminary data.</text>
</comment>
<proteinExistence type="predicted"/>
<dbReference type="Gene3D" id="3.40.50.1820">
    <property type="entry name" value="alpha/beta hydrolase"/>
    <property type="match status" value="1"/>
</dbReference>
<organism evidence="3 4">
    <name type="scientific">Fusarium sarcochroum</name>
    <dbReference type="NCBI Taxonomy" id="1208366"/>
    <lineage>
        <taxon>Eukaryota</taxon>
        <taxon>Fungi</taxon>
        <taxon>Dikarya</taxon>
        <taxon>Ascomycota</taxon>
        <taxon>Pezizomycotina</taxon>
        <taxon>Sordariomycetes</taxon>
        <taxon>Hypocreomycetidae</taxon>
        <taxon>Hypocreales</taxon>
        <taxon>Nectriaceae</taxon>
        <taxon>Fusarium</taxon>
        <taxon>Fusarium lateritium species complex</taxon>
    </lineage>
</organism>
<dbReference type="InterPro" id="IPR008979">
    <property type="entry name" value="Galactose-bd-like_sf"/>
</dbReference>
<dbReference type="SUPFAM" id="SSF49785">
    <property type="entry name" value="Galactose-binding domain-like"/>
    <property type="match status" value="1"/>
</dbReference>
<protein>
    <recommendedName>
        <fullName evidence="2">Xaa-Pro dipeptidyl-peptidase C-terminal domain-containing protein</fullName>
    </recommendedName>
</protein>
<dbReference type="NCBIfam" id="TIGR00976">
    <property type="entry name" value="CocE_NonD"/>
    <property type="match status" value="1"/>
</dbReference>
<keyword evidence="1" id="KW-0378">Hydrolase</keyword>
<dbReference type="AlphaFoldDB" id="A0A8H4X347"/>
<evidence type="ECO:0000313" key="4">
    <source>
        <dbReference type="Proteomes" id="UP000622797"/>
    </source>
</evidence>
<evidence type="ECO:0000256" key="1">
    <source>
        <dbReference type="ARBA" id="ARBA00022801"/>
    </source>
</evidence>
<dbReference type="SUPFAM" id="SSF53474">
    <property type="entry name" value="alpha/beta-Hydrolases"/>
    <property type="match status" value="1"/>
</dbReference>
<name>A0A8H4X347_9HYPO</name>
<evidence type="ECO:0000259" key="2">
    <source>
        <dbReference type="SMART" id="SM00939"/>
    </source>
</evidence>
<dbReference type="InterPro" id="IPR013736">
    <property type="entry name" value="Xaa-Pro_dipept_C"/>
</dbReference>
<dbReference type="Gene3D" id="3.40.50.880">
    <property type="match status" value="1"/>
</dbReference>
<dbReference type="InterPro" id="IPR029062">
    <property type="entry name" value="Class_I_gatase-like"/>
</dbReference>
<dbReference type="PANTHER" id="PTHR43130">
    <property type="entry name" value="ARAC-FAMILY TRANSCRIPTIONAL REGULATOR"/>
    <property type="match status" value="1"/>
</dbReference>
<reference evidence="3" key="1">
    <citation type="journal article" date="2020" name="BMC Genomics">
        <title>Correction to: Identification and distribution of gene clusters required for synthesis of sphingolipid metabolism inhibitors in diverse species of the filamentous fungus Fusarium.</title>
        <authorList>
            <person name="Kim H.S."/>
            <person name="Lohmar J.M."/>
            <person name="Busman M."/>
            <person name="Brown D.W."/>
            <person name="Naumann T.A."/>
            <person name="Divon H.H."/>
            <person name="Lysoe E."/>
            <person name="Uhlig S."/>
            <person name="Proctor R.H."/>
        </authorList>
    </citation>
    <scope>NUCLEOTIDE SEQUENCE</scope>
    <source>
        <strain evidence="3">NRRL 20472</strain>
    </source>
</reference>
<dbReference type="InterPro" id="IPR002818">
    <property type="entry name" value="DJ-1/PfpI"/>
</dbReference>
<dbReference type="Pfam" id="PF08530">
    <property type="entry name" value="PepX_C"/>
    <property type="match status" value="1"/>
</dbReference>
<evidence type="ECO:0000313" key="3">
    <source>
        <dbReference type="EMBL" id="KAF4959221.1"/>
    </source>
</evidence>
<dbReference type="SUPFAM" id="SSF52317">
    <property type="entry name" value="Class I glutamine amidotransferase-like"/>
    <property type="match status" value="1"/>
</dbReference>
<keyword evidence="4" id="KW-1185">Reference proteome</keyword>
<dbReference type="InterPro" id="IPR052158">
    <property type="entry name" value="INH-QAR"/>
</dbReference>
<dbReference type="Gene3D" id="2.60.120.260">
    <property type="entry name" value="Galactose-binding domain-like"/>
    <property type="match status" value="1"/>
</dbReference>
<accession>A0A8H4X347</accession>
<dbReference type="Pfam" id="PF02129">
    <property type="entry name" value="Peptidase_S15"/>
    <property type="match status" value="1"/>
</dbReference>
<dbReference type="PANTHER" id="PTHR43130:SF7">
    <property type="entry name" value="DJ-1_PFPI DOMAIN-CONTAINING PROTEIN"/>
    <property type="match status" value="1"/>
</dbReference>
<dbReference type="EMBL" id="JABEXW010000667">
    <property type="protein sequence ID" value="KAF4959221.1"/>
    <property type="molecule type" value="Genomic_DNA"/>
</dbReference>
<dbReference type="InterPro" id="IPR029058">
    <property type="entry name" value="AB_hydrolase_fold"/>
</dbReference>
<feature type="domain" description="Xaa-Pro dipeptidyl-peptidase C-terminal" evidence="2">
    <location>
        <begin position="614"/>
        <end position="830"/>
    </location>
</feature>